<reference evidence="7" key="2">
    <citation type="journal article" date="2023" name="IMA Fungus">
        <title>Comparative genomic study of the Penicillium genus elucidates a diverse pangenome and 15 lateral gene transfer events.</title>
        <authorList>
            <person name="Petersen C."/>
            <person name="Sorensen T."/>
            <person name="Nielsen M.R."/>
            <person name="Sondergaard T.E."/>
            <person name="Sorensen J.L."/>
            <person name="Fitzpatrick D.A."/>
            <person name="Frisvad J.C."/>
            <person name="Nielsen K.L."/>
        </authorList>
    </citation>
    <scope>NUCLEOTIDE SEQUENCE</scope>
    <source>
        <strain evidence="7">IBT 23319</strain>
    </source>
</reference>
<keyword evidence="8" id="KW-1185">Reference proteome</keyword>
<dbReference type="SUPFAM" id="SSF53474">
    <property type="entry name" value="alpha/beta-Hydrolases"/>
    <property type="match status" value="1"/>
</dbReference>
<comment type="similarity">
    <text evidence="1">Belongs to the TMEM53 family.</text>
</comment>
<evidence type="ECO:0000256" key="3">
    <source>
        <dbReference type="ARBA" id="ARBA00022989"/>
    </source>
</evidence>
<evidence type="ECO:0000256" key="4">
    <source>
        <dbReference type="ARBA" id="ARBA00023136"/>
    </source>
</evidence>
<keyword evidence="5" id="KW-0539">Nucleus</keyword>
<organism evidence="7 8">
    <name type="scientific">Penicillium citrinum</name>
    <dbReference type="NCBI Taxonomy" id="5077"/>
    <lineage>
        <taxon>Eukaryota</taxon>
        <taxon>Fungi</taxon>
        <taxon>Dikarya</taxon>
        <taxon>Ascomycota</taxon>
        <taxon>Pezizomycotina</taxon>
        <taxon>Eurotiomycetes</taxon>
        <taxon>Eurotiomycetidae</taxon>
        <taxon>Eurotiales</taxon>
        <taxon>Aspergillaceae</taxon>
        <taxon>Penicillium</taxon>
    </lineage>
</organism>
<evidence type="ECO:0000313" key="8">
    <source>
        <dbReference type="Proteomes" id="UP001147733"/>
    </source>
</evidence>
<keyword evidence="3" id="KW-1133">Transmembrane helix</keyword>
<dbReference type="EMBL" id="JAPQKT010000009">
    <property type="protein sequence ID" value="KAJ5221868.1"/>
    <property type="molecule type" value="Genomic_DNA"/>
</dbReference>
<gene>
    <name evidence="7" type="ORF">N7469_010755</name>
</gene>
<dbReference type="GO" id="GO:0072330">
    <property type="term" value="P:monocarboxylic acid biosynthetic process"/>
    <property type="evidence" value="ECO:0007669"/>
    <property type="project" value="UniProtKB-ARBA"/>
</dbReference>
<dbReference type="RefSeq" id="XP_056496791.1">
    <property type="nucleotide sequence ID" value="XM_056649660.1"/>
</dbReference>
<accession>A0A9W9TGJ5</accession>
<comment type="caution">
    <text evidence="7">The sequence shown here is derived from an EMBL/GenBank/DDBJ whole genome shotgun (WGS) entry which is preliminary data.</text>
</comment>
<evidence type="ECO:0000256" key="2">
    <source>
        <dbReference type="ARBA" id="ARBA00022692"/>
    </source>
</evidence>
<dbReference type="AlphaFoldDB" id="A0A9W9TGJ5"/>
<evidence type="ECO:0000256" key="5">
    <source>
        <dbReference type="ARBA" id="ARBA00023242"/>
    </source>
</evidence>
<dbReference type="GO" id="GO:0017000">
    <property type="term" value="P:antibiotic biosynthetic process"/>
    <property type="evidence" value="ECO:0007669"/>
    <property type="project" value="UniProtKB-ARBA"/>
</dbReference>
<proteinExistence type="inferred from homology"/>
<keyword evidence="4" id="KW-0472">Membrane</keyword>
<name>A0A9W9TGJ5_PENCI</name>
<evidence type="ECO:0000256" key="1">
    <source>
        <dbReference type="ARBA" id="ARBA00007387"/>
    </source>
</evidence>
<keyword evidence="2" id="KW-0812">Transmembrane</keyword>
<dbReference type="GeneID" id="81388827"/>
<sequence length="321" mass="35949">MASSFEPLQLIGEDIYWCEPPGKKSDNPCGSPAPALVILCTWAGGATPRRINKYIDQYLKVYPSSSLLLLTTNIPNTAFRPFRWIRHRLKPARLAIRRILTPAVGDEPKDKDTANQLGGILLHMFSHGGCSMGVQLSLAMREEPDIGESFRSSLRGIILDCSPGDDAFERSYRAARLSLPQTALVNLFSITLLYPTLSVLNRLQNAGVLRAVRDLRISLNDPDTFGPNAKRLYIYSKEDVMVGWEEVQSHFEEAKSQGHVADQVVFETGSHCTLMVEDADRYWTAIQRFWEGGDISDLTFDQDPSGIISISRDKPHLRSRL</sequence>
<protein>
    <submittedName>
        <fullName evidence="7">Uncharacterized protein</fullName>
    </submittedName>
</protein>
<dbReference type="Pfam" id="PF05705">
    <property type="entry name" value="DUF829"/>
    <property type="match status" value="1"/>
</dbReference>
<dbReference type="PANTHER" id="PTHR12265:SF30">
    <property type="entry name" value="TRANSMEMBRANE PROTEIN 53"/>
    <property type="match status" value="1"/>
</dbReference>
<dbReference type="PANTHER" id="PTHR12265">
    <property type="entry name" value="TRANSMEMBRANE PROTEIN 53"/>
    <property type="match status" value="1"/>
</dbReference>
<dbReference type="OrthoDB" id="77878at2759"/>
<dbReference type="InterPro" id="IPR008547">
    <property type="entry name" value="DUF829_TMEM53"/>
</dbReference>
<evidence type="ECO:0000313" key="7">
    <source>
        <dbReference type="EMBL" id="KAJ5221868.1"/>
    </source>
</evidence>
<dbReference type="InterPro" id="IPR029058">
    <property type="entry name" value="AB_hydrolase_fold"/>
</dbReference>
<comment type="subcellular location">
    <subcellularLocation>
        <location evidence="6">Nucleus outer membrane</location>
        <topology evidence="6">Single-pass membrane protein</topology>
    </subcellularLocation>
</comment>
<dbReference type="GO" id="GO:0005640">
    <property type="term" value="C:nuclear outer membrane"/>
    <property type="evidence" value="ECO:0007669"/>
    <property type="project" value="UniProtKB-SubCell"/>
</dbReference>
<evidence type="ECO:0000256" key="6">
    <source>
        <dbReference type="ARBA" id="ARBA00034303"/>
    </source>
</evidence>
<dbReference type="Proteomes" id="UP001147733">
    <property type="component" value="Unassembled WGS sequence"/>
</dbReference>
<reference evidence="7" key="1">
    <citation type="submission" date="2022-11" db="EMBL/GenBank/DDBJ databases">
        <authorList>
            <person name="Petersen C."/>
        </authorList>
    </citation>
    <scope>NUCLEOTIDE SEQUENCE</scope>
    <source>
        <strain evidence="7">IBT 23319</strain>
    </source>
</reference>